<evidence type="ECO:0000313" key="2">
    <source>
        <dbReference type="Proteomes" id="UP001183410"/>
    </source>
</evidence>
<dbReference type="RefSeq" id="WP_311670213.1">
    <property type="nucleotide sequence ID" value="NZ_JAVREO010000023.1"/>
</dbReference>
<gene>
    <name evidence="1" type="ORF">RM844_28090</name>
</gene>
<protein>
    <submittedName>
        <fullName evidence="1">Uncharacterized protein</fullName>
    </submittedName>
</protein>
<accession>A0ABU2K032</accession>
<keyword evidence="2" id="KW-1185">Reference proteome</keyword>
<sequence length="47" mass="4882">MTPQQRFRWWLLLAVGVVLAVGAGTALWVSPPATQAGVGHGVDGGRP</sequence>
<comment type="caution">
    <text evidence="1">The sequence shown here is derived from an EMBL/GenBank/DDBJ whole genome shotgun (WGS) entry which is preliminary data.</text>
</comment>
<dbReference type="EMBL" id="JAVREO010000023">
    <property type="protein sequence ID" value="MDT0270139.1"/>
    <property type="molecule type" value="Genomic_DNA"/>
</dbReference>
<name>A0ABU2K032_9ACTN</name>
<evidence type="ECO:0000313" key="1">
    <source>
        <dbReference type="EMBL" id="MDT0270139.1"/>
    </source>
</evidence>
<proteinExistence type="predicted"/>
<organism evidence="1 2">
    <name type="scientific">Streptomyces chisholmiae</name>
    <dbReference type="NCBI Taxonomy" id="3075540"/>
    <lineage>
        <taxon>Bacteria</taxon>
        <taxon>Bacillati</taxon>
        <taxon>Actinomycetota</taxon>
        <taxon>Actinomycetes</taxon>
        <taxon>Kitasatosporales</taxon>
        <taxon>Streptomycetaceae</taxon>
        <taxon>Streptomyces</taxon>
    </lineage>
</organism>
<dbReference type="Proteomes" id="UP001183410">
    <property type="component" value="Unassembled WGS sequence"/>
</dbReference>
<reference evidence="2" key="1">
    <citation type="submission" date="2023-07" db="EMBL/GenBank/DDBJ databases">
        <title>30 novel species of actinomycetes from the DSMZ collection.</title>
        <authorList>
            <person name="Nouioui I."/>
        </authorList>
    </citation>
    <scope>NUCLEOTIDE SEQUENCE [LARGE SCALE GENOMIC DNA]</scope>
    <source>
        <strain evidence="2">DSM 44915</strain>
    </source>
</reference>